<reference evidence="4" key="1">
    <citation type="submission" date="2016-06" db="UniProtKB">
        <authorList>
            <consortium name="WormBaseParasite"/>
        </authorList>
    </citation>
    <scope>IDENTIFICATION</scope>
</reference>
<organism evidence="4">
    <name type="scientific">Gongylonema pulchrum</name>
    <dbReference type="NCBI Taxonomy" id="637853"/>
    <lineage>
        <taxon>Eukaryota</taxon>
        <taxon>Metazoa</taxon>
        <taxon>Ecdysozoa</taxon>
        <taxon>Nematoda</taxon>
        <taxon>Chromadorea</taxon>
        <taxon>Rhabditida</taxon>
        <taxon>Spirurina</taxon>
        <taxon>Spiruromorpha</taxon>
        <taxon>Spiruroidea</taxon>
        <taxon>Gongylonematidae</taxon>
        <taxon>Gongylonema</taxon>
    </lineage>
</organism>
<dbReference type="GO" id="GO:0007165">
    <property type="term" value="P:signal transduction"/>
    <property type="evidence" value="ECO:0007669"/>
    <property type="project" value="InterPro"/>
</dbReference>
<dbReference type="InterPro" id="IPR000198">
    <property type="entry name" value="RhoGAP_dom"/>
</dbReference>
<accession>A0A183EZ89</accession>
<protein>
    <submittedName>
        <fullName evidence="4">Rho-GAP domain-containing protein</fullName>
    </submittedName>
</protein>
<evidence type="ECO:0000313" key="3">
    <source>
        <dbReference type="Proteomes" id="UP000271098"/>
    </source>
</evidence>
<feature type="domain" description="Rho-GAP" evidence="1">
    <location>
        <begin position="1"/>
        <end position="65"/>
    </location>
</feature>
<dbReference type="WBParaSite" id="GPUH_0002631001-mRNA-1">
    <property type="protein sequence ID" value="GPUH_0002631001-mRNA-1"/>
    <property type="gene ID" value="GPUH_0002631001"/>
</dbReference>
<dbReference type="EMBL" id="UYRT01109744">
    <property type="protein sequence ID" value="VDN45336.1"/>
    <property type="molecule type" value="Genomic_DNA"/>
</dbReference>
<keyword evidence="3" id="KW-1185">Reference proteome</keyword>
<reference evidence="2 3" key="2">
    <citation type="submission" date="2018-11" db="EMBL/GenBank/DDBJ databases">
        <authorList>
            <consortium name="Pathogen Informatics"/>
        </authorList>
    </citation>
    <scope>NUCLEOTIDE SEQUENCE [LARGE SCALE GENOMIC DNA]</scope>
</reference>
<name>A0A183EZ89_9BILA</name>
<gene>
    <name evidence="2" type="ORF">GPUH_LOCUS26280</name>
</gene>
<dbReference type="OrthoDB" id="79452at2759"/>
<dbReference type="AlphaFoldDB" id="A0A183EZ89"/>
<proteinExistence type="predicted"/>
<dbReference type="Proteomes" id="UP000271098">
    <property type="component" value="Unassembled WGS sequence"/>
</dbReference>
<sequence length="149" mass="15764">MNSKNLAIVWAPNLFRSPPSITCGSSSNADPDSRKASGGDPSLLRGLNAQTGLCNYILVHAVYLFSLEKDTLSLPRIAISDLSASVGSSSCHAVAMPAAASPDLDRHCINVNGGPSTLPVFRTVLERPRRRFARSSNLQGSNVMSSVPL</sequence>
<evidence type="ECO:0000259" key="1">
    <source>
        <dbReference type="PROSITE" id="PS50238"/>
    </source>
</evidence>
<evidence type="ECO:0000313" key="4">
    <source>
        <dbReference type="WBParaSite" id="GPUH_0002631001-mRNA-1"/>
    </source>
</evidence>
<evidence type="ECO:0000313" key="2">
    <source>
        <dbReference type="EMBL" id="VDN45336.1"/>
    </source>
</evidence>
<dbReference type="PROSITE" id="PS50238">
    <property type="entry name" value="RHOGAP"/>
    <property type="match status" value="1"/>
</dbReference>